<dbReference type="PROSITE" id="PS50082">
    <property type="entry name" value="WD_REPEATS_2"/>
    <property type="match status" value="4"/>
</dbReference>
<accession>A0A8K0FZW7</accession>
<comment type="caution">
    <text evidence="5">The sequence shown here is derived from an EMBL/GenBank/DDBJ whole genome shotgun (WGS) entry which is preliminary data.</text>
</comment>
<dbReference type="InterPro" id="IPR020472">
    <property type="entry name" value="WD40_PAC1"/>
</dbReference>
<feature type="repeat" description="WD" evidence="3">
    <location>
        <begin position="74"/>
        <end position="115"/>
    </location>
</feature>
<dbReference type="Proteomes" id="UP000801492">
    <property type="component" value="Unassembled WGS sequence"/>
</dbReference>
<dbReference type="InterPro" id="IPR019775">
    <property type="entry name" value="WD40_repeat_CS"/>
</dbReference>
<feature type="compositionally biased region" description="Basic and acidic residues" evidence="4">
    <location>
        <begin position="1"/>
        <end position="10"/>
    </location>
</feature>
<evidence type="ECO:0000256" key="3">
    <source>
        <dbReference type="PROSITE-ProRule" id="PRU00221"/>
    </source>
</evidence>
<dbReference type="PANTHER" id="PTHR19857:SF8">
    <property type="entry name" value="ANGIO-ASSOCIATED MIGRATORY CELL PROTEIN"/>
    <property type="match status" value="1"/>
</dbReference>
<dbReference type="InterPro" id="IPR001680">
    <property type="entry name" value="WD40_rpt"/>
</dbReference>
<evidence type="ECO:0000313" key="6">
    <source>
        <dbReference type="Proteomes" id="UP000801492"/>
    </source>
</evidence>
<feature type="region of interest" description="Disordered" evidence="4">
    <location>
        <begin position="1"/>
        <end position="20"/>
    </location>
</feature>
<dbReference type="InterPro" id="IPR051179">
    <property type="entry name" value="WD_repeat_multifunction"/>
</dbReference>
<feature type="repeat" description="WD" evidence="3">
    <location>
        <begin position="160"/>
        <end position="201"/>
    </location>
</feature>
<feature type="repeat" description="WD" evidence="3">
    <location>
        <begin position="116"/>
        <end position="157"/>
    </location>
</feature>
<dbReference type="Gene3D" id="2.130.10.10">
    <property type="entry name" value="YVTN repeat-like/Quinoprotein amine dehydrogenase"/>
    <property type="match status" value="1"/>
</dbReference>
<protein>
    <submittedName>
        <fullName evidence="5">Uncharacterized protein</fullName>
    </submittedName>
</protein>
<keyword evidence="1 3" id="KW-0853">WD repeat</keyword>
<dbReference type="EMBL" id="VTPC01086723">
    <property type="protein sequence ID" value="KAF2886710.1"/>
    <property type="molecule type" value="Genomic_DNA"/>
</dbReference>
<reference evidence="5" key="1">
    <citation type="submission" date="2019-08" db="EMBL/GenBank/DDBJ databases">
        <title>The genome of the North American firefly Photinus pyralis.</title>
        <authorList>
            <consortium name="Photinus pyralis genome working group"/>
            <person name="Fallon T.R."/>
            <person name="Sander Lower S.E."/>
            <person name="Weng J.-K."/>
        </authorList>
    </citation>
    <scope>NUCLEOTIDE SEQUENCE</scope>
    <source>
        <strain evidence="5">TRF0915ILg1</strain>
        <tissue evidence="5">Whole body</tissue>
    </source>
</reference>
<dbReference type="Pfam" id="PF00400">
    <property type="entry name" value="WD40"/>
    <property type="match status" value="4"/>
</dbReference>
<evidence type="ECO:0000256" key="4">
    <source>
        <dbReference type="SAM" id="MobiDB-lite"/>
    </source>
</evidence>
<dbReference type="InterPro" id="IPR015943">
    <property type="entry name" value="WD40/YVTN_repeat-like_dom_sf"/>
</dbReference>
<organism evidence="5 6">
    <name type="scientific">Ignelater luminosus</name>
    <name type="common">Cucubano</name>
    <name type="synonym">Pyrophorus luminosus</name>
    <dbReference type="NCBI Taxonomy" id="2038154"/>
    <lineage>
        <taxon>Eukaryota</taxon>
        <taxon>Metazoa</taxon>
        <taxon>Ecdysozoa</taxon>
        <taxon>Arthropoda</taxon>
        <taxon>Hexapoda</taxon>
        <taxon>Insecta</taxon>
        <taxon>Pterygota</taxon>
        <taxon>Neoptera</taxon>
        <taxon>Endopterygota</taxon>
        <taxon>Coleoptera</taxon>
        <taxon>Polyphaga</taxon>
        <taxon>Elateriformia</taxon>
        <taxon>Elateroidea</taxon>
        <taxon>Elateridae</taxon>
        <taxon>Agrypninae</taxon>
        <taxon>Pyrophorini</taxon>
        <taxon>Ignelater</taxon>
    </lineage>
</organism>
<dbReference type="SMART" id="SM00320">
    <property type="entry name" value="WD40"/>
    <property type="match status" value="5"/>
</dbReference>
<gene>
    <name evidence="5" type="ORF">ILUMI_19463</name>
</gene>
<dbReference type="AlphaFoldDB" id="A0A8K0FZW7"/>
<keyword evidence="2" id="KW-0677">Repeat</keyword>
<keyword evidence="6" id="KW-1185">Reference proteome</keyword>
<dbReference type="PROSITE" id="PS00678">
    <property type="entry name" value="WD_REPEATS_1"/>
    <property type="match status" value="1"/>
</dbReference>
<feature type="repeat" description="WD" evidence="3">
    <location>
        <begin position="32"/>
        <end position="73"/>
    </location>
</feature>
<dbReference type="PANTHER" id="PTHR19857">
    <property type="entry name" value="MITOCHONDRIAL DIVISION PROTEIN 1-RELATED"/>
    <property type="match status" value="1"/>
</dbReference>
<dbReference type="CDD" id="cd00200">
    <property type="entry name" value="WD40"/>
    <property type="match status" value="1"/>
</dbReference>
<sequence length="306" mass="34100">MAQIDQEHSDSLAPFNDGSSDTVSELIKIGTLYGHTDPITVLKFSSDGKLLASAGLDGSVKIWDAHHSKLHKNLIGHTEQIRDLAWSNDGTLLASASMDRTVRLWDVLAGKCLRILTGHTRAVFRCIFNPRSSLIASGSTKGIIHVWDVKTGNLIKILQRHSRFGRISSLCFTKDGSVIISGSIRGNWCLWDLASEDCLSTFACDSLISSINMLPTGNGILIANGDGFIEFWDTPKAIEETNCFTSFLLRDNEYISMLESPAKDDLWIVTKCQLHYELYIWSLGEKRIIKYLKNVMGNYLILFIVL</sequence>
<evidence type="ECO:0000256" key="2">
    <source>
        <dbReference type="ARBA" id="ARBA00022737"/>
    </source>
</evidence>
<evidence type="ECO:0000256" key="1">
    <source>
        <dbReference type="ARBA" id="ARBA00022574"/>
    </source>
</evidence>
<dbReference type="OrthoDB" id="674604at2759"/>
<evidence type="ECO:0000313" key="5">
    <source>
        <dbReference type="EMBL" id="KAF2886710.1"/>
    </source>
</evidence>
<dbReference type="InterPro" id="IPR036322">
    <property type="entry name" value="WD40_repeat_dom_sf"/>
</dbReference>
<proteinExistence type="predicted"/>
<dbReference type="SUPFAM" id="SSF50978">
    <property type="entry name" value="WD40 repeat-like"/>
    <property type="match status" value="1"/>
</dbReference>
<dbReference type="PRINTS" id="PR00320">
    <property type="entry name" value="GPROTEINBRPT"/>
</dbReference>
<name>A0A8K0FZW7_IGNLU</name>
<dbReference type="PROSITE" id="PS50294">
    <property type="entry name" value="WD_REPEATS_REGION"/>
    <property type="match status" value="3"/>
</dbReference>